<feature type="transmembrane region" description="Helical" evidence="1">
    <location>
        <begin position="88"/>
        <end position="105"/>
    </location>
</feature>
<accession>A0AAE0S782</accession>
<dbReference type="AlphaFoldDB" id="A0AAE0S782"/>
<name>A0AAE0S782_9BIVA</name>
<reference evidence="2" key="3">
    <citation type="submission" date="2023-05" db="EMBL/GenBank/DDBJ databases">
        <authorList>
            <person name="Smith C.H."/>
        </authorList>
    </citation>
    <scope>NUCLEOTIDE SEQUENCE</scope>
    <source>
        <strain evidence="2">CHS0354</strain>
        <tissue evidence="2">Mantle</tissue>
    </source>
</reference>
<dbReference type="EMBL" id="JAEAOA010001965">
    <property type="protein sequence ID" value="KAK3586497.1"/>
    <property type="molecule type" value="Genomic_DNA"/>
</dbReference>
<dbReference type="Proteomes" id="UP001195483">
    <property type="component" value="Unassembled WGS sequence"/>
</dbReference>
<sequence>MSDSNLMENSEQCKLLLPVCILLQLSEHWFRFIFFVSWVGTRNKLNQSPKHLSGDLGPDINPSHKPLFSVFLVICMFAKPVLCTGQAFFSLFLPMSFVLIFVMFIQGKAMQ</sequence>
<keyword evidence="3" id="KW-1185">Reference proteome</keyword>
<proteinExistence type="predicted"/>
<comment type="caution">
    <text evidence="2">The sequence shown here is derived from an EMBL/GenBank/DDBJ whole genome shotgun (WGS) entry which is preliminary data.</text>
</comment>
<evidence type="ECO:0000256" key="1">
    <source>
        <dbReference type="SAM" id="Phobius"/>
    </source>
</evidence>
<reference evidence="2" key="2">
    <citation type="journal article" date="2021" name="Genome Biol. Evol.">
        <title>Developing a high-quality reference genome for a parasitic bivalve with doubly uniparental inheritance (Bivalvia: Unionida).</title>
        <authorList>
            <person name="Smith C.H."/>
        </authorList>
    </citation>
    <scope>NUCLEOTIDE SEQUENCE</scope>
    <source>
        <strain evidence="2">CHS0354</strain>
        <tissue evidence="2">Mantle</tissue>
    </source>
</reference>
<organism evidence="2 3">
    <name type="scientific">Potamilus streckersoni</name>
    <dbReference type="NCBI Taxonomy" id="2493646"/>
    <lineage>
        <taxon>Eukaryota</taxon>
        <taxon>Metazoa</taxon>
        <taxon>Spiralia</taxon>
        <taxon>Lophotrochozoa</taxon>
        <taxon>Mollusca</taxon>
        <taxon>Bivalvia</taxon>
        <taxon>Autobranchia</taxon>
        <taxon>Heteroconchia</taxon>
        <taxon>Palaeoheterodonta</taxon>
        <taxon>Unionida</taxon>
        <taxon>Unionoidea</taxon>
        <taxon>Unionidae</taxon>
        <taxon>Ambleminae</taxon>
        <taxon>Lampsilini</taxon>
        <taxon>Potamilus</taxon>
    </lineage>
</organism>
<protein>
    <submittedName>
        <fullName evidence="2">Uncharacterized protein</fullName>
    </submittedName>
</protein>
<keyword evidence="1" id="KW-1133">Transmembrane helix</keyword>
<keyword evidence="1" id="KW-0472">Membrane</keyword>
<gene>
    <name evidence="2" type="ORF">CHS0354_033520</name>
</gene>
<reference evidence="2" key="1">
    <citation type="journal article" date="2021" name="Genome Biol. Evol.">
        <title>A High-Quality Reference Genome for a Parasitic Bivalve with Doubly Uniparental Inheritance (Bivalvia: Unionida).</title>
        <authorList>
            <person name="Smith C.H."/>
        </authorList>
    </citation>
    <scope>NUCLEOTIDE SEQUENCE</scope>
    <source>
        <strain evidence="2">CHS0354</strain>
    </source>
</reference>
<keyword evidence="1" id="KW-0812">Transmembrane</keyword>
<evidence type="ECO:0000313" key="2">
    <source>
        <dbReference type="EMBL" id="KAK3586497.1"/>
    </source>
</evidence>
<evidence type="ECO:0000313" key="3">
    <source>
        <dbReference type="Proteomes" id="UP001195483"/>
    </source>
</evidence>